<evidence type="ECO:0000256" key="9">
    <source>
        <dbReference type="HAMAP-Rule" id="MF_01470"/>
    </source>
</evidence>
<evidence type="ECO:0000256" key="2">
    <source>
        <dbReference type="ARBA" id="ARBA00022723"/>
    </source>
</evidence>
<evidence type="ECO:0000313" key="10">
    <source>
        <dbReference type="EMBL" id="ONN28081.1"/>
    </source>
</evidence>
<dbReference type="NCBIfam" id="TIGR00287">
    <property type="entry name" value="cas1"/>
    <property type="match status" value="1"/>
</dbReference>
<name>A0ABX3IJR2_9BACT</name>
<evidence type="ECO:0000256" key="7">
    <source>
        <dbReference type="ARBA" id="ARBA00023125"/>
    </source>
</evidence>
<evidence type="ECO:0000256" key="5">
    <source>
        <dbReference type="ARBA" id="ARBA00022842"/>
    </source>
</evidence>
<keyword evidence="1 9" id="KW-0540">Nuclease</keyword>
<keyword evidence="4 9" id="KW-0378">Hydrolase</keyword>
<gene>
    <name evidence="9" type="primary">cas1</name>
    <name evidence="10" type="ORF">XJ44_00620</name>
</gene>
<evidence type="ECO:0000256" key="8">
    <source>
        <dbReference type="ARBA" id="ARBA00023211"/>
    </source>
</evidence>
<reference evidence="10 11" key="1">
    <citation type="submission" date="2015-06" db="EMBL/GenBank/DDBJ databases">
        <title>Genome sequencing of Thermotogales isolates from hydrothermal vents.</title>
        <authorList>
            <person name="Haverkamp T.H."/>
            <person name="Kublanov I.V."/>
            <person name="Nesbo C.L."/>
        </authorList>
    </citation>
    <scope>NUCLEOTIDE SEQUENCE [LARGE SCALE GENOMIC DNA]</scope>
    <source>
        <strain evidence="11">ik275mar</strain>
    </source>
</reference>
<evidence type="ECO:0000256" key="1">
    <source>
        <dbReference type="ARBA" id="ARBA00022722"/>
    </source>
</evidence>
<comment type="similarity">
    <text evidence="9">Belongs to the CRISPR-associated endonuclease Cas1 family.</text>
</comment>
<dbReference type="InterPro" id="IPR042206">
    <property type="entry name" value="CRISPR-assoc_Cas1_C"/>
</dbReference>
<keyword evidence="7 9" id="KW-0238">DNA-binding</keyword>
<comment type="function">
    <text evidence="9">CRISPR (clustered regularly interspaced short palindromic repeat), is an adaptive immune system that provides protection against mobile genetic elements (viruses, transposable elements and conjugative plasmids). CRISPR clusters contain spacers, sequences complementary to antecedent mobile elements, and target invading nucleic acids. CRISPR clusters are transcribed and processed into CRISPR RNA (crRNA). Acts as a dsDNA endonuclease. Involved in the integration of spacer DNA into the CRISPR cassette.</text>
</comment>
<protein>
    <recommendedName>
        <fullName evidence="9">CRISPR-associated endonuclease Cas1</fullName>
        <ecNumber evidence="9">3.1.-.-</ecNumber>
    </recommendedName>
</protein>
<feature type="binding site" evidence="9">
    <location>
        <position position="221"/>
    </location>
    <ligand>
        <name>Mn(2+)</name>
        <dbReference type="ChEBI" id="CHEBI:29035"/>
    </ligand>
</feature>
<evidence type="ECO:0000256" key="3">
    <source>
        <dbReference type="ARBA" id="ARBA00022759"/>
    </source>
</evidence>
<accession>A0ABX3IJR2</accession>
<feature type="binding site" evidence="9">
    <location>
        <position position="155"/>
    </location>
    <ligand>
        <name>Mn(2+)</name>
        <dbReference type="ChEBI" id="CHEBI:29035"/>
    </ligand>
</feature>
<keyword evidence="8 9" id="KW-0464">Manganese</keyword>
<dbReference type="InterPro" id="IPR019858">
    <property type="entry name" value="CRISPR-assoc_Cas1_HMARI/TNEAP"/>
</dbReference>
<comment type="subunit">
    <text evidence="9">Homodimer, forms a heterotetramer with a Cas2 homodimer.</text>
</comment>
<feature type="binding site" evidence="9">
    <location>
        <position position="236"/>
    </location>
    <ligand>
        <name>Mn(2+)</name>
        <dbReference type="ChEBI" id="CHEBI:29035"/>
    </ligand>
</feature>
<dbReference type="RefSeq" id="WP_077197733.1">
    <property type="nucleotide sequence ID" value="NZ_LBFC01000002.1"/>
</dbReference>
<dbReference type="Pfam" id="PF01867">
    <property type="entry name" value="Cas_Cas1"/>
    <property type="match status" value="1"/>
</dbReference>
<dbReference type="NCBIfam" id="TIGR03641">
    <property type="entry name" value="cas1_HMARI"/>
    <property type="match status" value="1"/>
</dbReference>
<dbReference type="PANTHER" id="PTHR43219">
    <property type="entry name" value="CRISPR-ASSOCIATED ENDONUCLEASE CAS1"/>
    <property type="match status" value="1"/>
</dbReference>
<keyword evidence="11" id="KW-1185">Reference proteome</keyword>
<dbReference type="Proteomes" id="UP000242616">
    <property type="component" value="Unassembled WGS sequence"/>
</dbReference>
<dbReference type="Gene3D" id="3.100.10.20">
    <property type="entry name" value="CRISPR-associated endonuclease Cas1, N-terminal domain"/>
    <property type="match status" value="1"/>
</dbReference>
<proteinExistence type="inferred from homology"/>
<dbReference type="InterPro" id="IPR042211">
    <property type="entry name" value="CRISPR-assoc_Cas1_N"/>
</dbReference>
<dbReference type="EMBL" id="LBFC01000002">
    <property type="protein sequence ID" value="ONN28081.1"/>
    <property type="molecule type" value="Genomic_DNA"/>
</dbReference>
<evidence type="ECO:0000256" key="6">
    <source>
        <dbReference type="ARBA" id="ARBA00023118"/>
    </source>
</evidence>
<keyword evidence="5 9" id="KW-0460">Magnesium</keyword>
<keyword evidence="3 9" id="KW-0255">Endonuclease</keyword>
<comment type="caution">
    <text evidence="10">The sequence shown here is derived from an EMBL/GenBank/DDBJ whole genome shotgun (WGS) entry which is preliminary data.</text>
</comment>
<keyword evidence="2 9" id="KW-0479">Metal-binding</keyword>
<dbReference type="EC" id="3.1.-.-" evidence="9"/>
<keyword evidence="6 9" id="KW-0051">Antiviral defense</keyword>
<comment type="cofactor">
    <cofactor evidence="9">
        <name>Mg(2+)</name>
        <dbReference type="ChEBI" id="CHEBI:18420"/>
    </cofactor>
    <cofactor evidence="9">
        <name>Mn(2+)</name>
        <dbReference type="ChEBI" id="CHEBI:29035"/>
    </cofactor>
</comment>
<evidence type="ECO:0000256" key="4">
    <source>
        <dbReference type="ARBA" id="ARBA00022801"/>
    </source>
</evidence>
<sequence>METLYVFTDGEIRKKNNAMYLIPKSEEKKPMIVPLKNVSSIMIFSEVSINKRFLEMLCKEEIPLHFFGYYGNYLGTFYPREKNKTGKTLLLQFEHYNDMEKRILIAKEILKAAVHNMLKVLRSFKELVYDEILYIEKIKSTLDKQTNIPALMAIEGNIRKRYYKAFGKIVGKKDFSFEERKRKPPKDEINALISYGNTILYNIVLSEIYKTSLEPQISFLHEPKNKKFSLQLDISEIFKPIIVDKVILYLVNNKIVQKSDFEPISDGIYLSKEGKKKFVLELEKRLEKTVEIYPNQKVSFKTVILHECYKLIRHLKGEENYRGFRDRG</sequence>
<dbReference type="Gene3D" id="1.20.120.920">
    <property type="entry name" value="CRISPR-associated endonuclease Cas1, C-terminal domain"/>
    <property type="match status" value="1"/>
</dbReference>
<dbReference type="InterPro" id="IPR002729">
    <property type="entry name" value="CRISPR-assoc_Cas1"/>
</dbReference>
<dbReference type="HAMAP" id="MF_01470">
    <property type="entry name" value="Cas1"/>
    <property type="match status" value="1"/>
</dbReference>
<dbReference type="PANTHER" id="PTHR43219:SF1">
    <property type="entry name" value="CRISPR-ASSOCIATED ENDONUCLEASE CAS1"/>
    <property type="match status" value="1"/>
</dbReference>
<organism evidence="10 11">
    <name type="scientific">Thermosipho affectus</name>
    <dbReference type="NCBI Taxonomy" id="660294"/>
    <lineage>
        <taxon>Bacteria</taxon>
        <taxon>Thermotogati</taxon>
        <taxon>Thermotogota</taxon>
        <taxon>Thermotogae</taxon>
        <taxon>Thermotogales</taxon>
        <taxon>Fervidobacteriaceae</taxon>
        <taxon>Thermosipho</taxon>
    </lineage>
</organism>
<evidence type="ECO:0000313" key="11">
    <source>
        <dbReference type="Proteomes" id="UP000242616"/>
    </source>
</evidence>